<evidence type="ECO:0000256" key="7">
    <source>
        <dbReference type="ARBA" id="ARBA00022967"/>
    </source>
</evidence>
<dbReference type="EMBL" id="JAERRB010000015">
    <property type="protein sequence ID" value="MBL0745245.1"/>
    <property type="molecule type" value="Genomic_DNA"/>
</dbReference>
<comment type="similarity">
    <text evidence="2 10">Belongs to the cation transport ATPase (P-type) (TC 3.A.3) family. Type IB subfamily.</text>
</comment>
<dbReference type="SUPFAM" id="SSF81653">
    <property type="entry name" value="Calcium ATPase, transduction domain A"/>
    <property type="match status" value="1"/>
</dbReference>
<evidence type="ECO:0000256" key="2">
    <source>
        <dbReference type="ARBA" id="ARBA00006024"/>
    </source>
</evidence>
<protein>
    <submittedName>
        <fullName evidence="12">Copper-translocating P-type ATPase</fullName>
    </submittedName>
</protein>
<keyword evidence="8 10" id="KW-1133">Transmembrane helix</keyword>
<feature type="transmembrane region" description="Helical" evidence="10">
    <location>
        <begin position="671"/>
        <end position="693"/>
    </location>
</feature>
<feature type="transmembrane region" description="Helical" evidence="10">
    <location>
        <begin position="142"/>
        <end position="161"/>
    </location>
</feature>
<keyword evidence="7" id="KW-1278">Translocase</keyword>
<dbReference type="PROSITE" id="PS00154">
    <property type="entry name" value="ATPASE_E1_E2"/>
    <property type="match status" value="1"/>
</dbReference>
<dbReference type="PRINTS" id="PR00943">
    <property type="entry name" value="CUATPASE"/>
</dbReference>
<evidence type="ECO:0000256" key="5">
    <source>
        <dbReference type="ARBA" id="ARBA00022741"/>
    </source>
</evidence>
<keyword evidence="10" id="KW-1003">Cell membrane</keyword>
<name>A0ABS1L0M3_9BACT</name>
<dbReference type="Gene3D" id="3.30.70.100">
    <property type="match status" value="1"/>
</dbReference>
<evidence type="ECO:0000256" key="6">
    <source>
        <dbReference type="ARBA" id="ARBA00022840"/>
    </source>
</evidence>
<feature type="transmembrane region" description="Helical" evidence="10">
    <location>
        <begin position="326"/>
        <end position="348"/>
    </location>
</feature>
<dbReference type="InterPro" id="IPR006121">
    <property type="entry name" value="HMA_dom"/>
</dbReference>
<dbReference type="PROSITE" id="PS01229">
    <property type="entry name" value="COF_2"/>
    <property type="match status" value="1"/>
</dbReference>
<comment type="subcellular location">
    <subcellularLocation>
        <location evidence="10">Cell membrane</location>
    </subcellularLocation>
    <subcellularLocation>
        <location evidence="1">Endomembrane system</location>
        <topology evidence="1">Multi-pass membrane protein</topology>
    </subcellularLocation>
</comment>
<dbReference type="SUPFAM" id="SSF55008">
    <property type="entry name" value="HMA, heavy metal-associated domain"/>
    <property type="match status" value="1"/>
</dbReference>
<evidence type="ECO:0000256" key="9">
    <source>
        <dbReference type="ARBA" id="ARBA00023136"/>
    </source>
</evidence>
<evidence type="ECO:0000313" key="13">
    <source>
        <dbReference type="Proteomes" id="UP000613030"/>
    </source>
</evidence>
<evidence type="ECO:0000313" key="12">
    <source>
        <dbReference type="EMBL" id="MBL0745245.1"/>
    </source>
</evidence>
<dbReference type="PROSITE" id="PS50846">
    <property type="entry name" value="HMA_2"/>
    <property type="match status" value="1"/>
</dbReference>
<dbReference type="PANTHER" id="PTHR43520:SF8">
    <property type="entry name" value="P-TYPE CU(+) TRANSPORTER"/>
    <property type="match status" value="1"/>
</dbReference>
<dbReference type="SFLD" id="SFLDS00003">
    <property type="entry name" value="Haloacid_Dehalogenase"/>
    <property type="match status" value="1"/>
</dbReference>
<dbReference type="InterPro" id="IPR018303">
    <property type="entry name" value="ATPase_P-typ_P_site"/>
</dbReference>
<dbReference type="InterPro" id="IPR036163">
    <property type="entry name" value="HMA_dom_sf"/>
</dbReference>
<feature type="transmembrane region" description="Helical" evidence="10">
    <location>
        <begin position="83"/>
        <end position="101"/>
    </location>
</feature>
<dbReference type="CDD" id="cd02094">
    <property type="entry name" value="P-type_ATPase_Cu-like"/>
    <property type="match status" value="1"/>
</dbReference>
<dbReference type="Pfam" id="PF00403">
    <property type="entry name" value="HMA"/>
    <property type="match status" value="1"/>
</dbReference>
<dbReference type="Pfam" id="PF00702">
    <property type="entry name" value="Hydrolase"/>
    <property type="match status" value="1"/>
</dbReference>
<dbReference type="SFLD" id="SFLDF00027">
    <property type="entry name" value="p-type_atpase"/>
    <property type="match status" value="1"/>
</dbReference>
<keyword evidence="13" id="KW-1185">Reference proteome</keyword>
<evidence type="ECO:0000256" key="8">
    <source>
        <dbReference type="ARBA" id="ARBA00022989"/>
    </source>
</evidence>
<feature type="transmembrane region" description="Helical" evidence="10">
    <location>
        <begin position="173"/>
        <end position="192"/>
    </location>
</feature>
<dbReference type="SFLD" id="SFLDG00002">
    <property type="entry name" value="C1.7:_P-type_atpase_like"/>
    <property type="match status" value="1"/>
</dbReference>
<reference evidence="12 13" key="1">
    <citation type="submission" date="2021-01" db="EMBL/GenBank/DDBJ databases">
        <title>Chryseolinea sp. Jin1 Genome sequencing and assembly.</title>
        <authorList>
            <person name="Kim I."/>
        </authorList>
    </citation>
    <scope>NUCLEOTIDE SEQUENCE [LARGE SCALE GENOMIC DNA]</scope>
    <source>
        <strain evidence="12 13">Jin1</strain>
    </source>
</reference>
<dbReference type="InterPro" id="IPR023214">
    <property type="entry name" value="HAD_sf"/>
</dbReference>
<dbReference type="InterPro" id="IPR044492">
    <property type="entry name" value="P_typ_ATPase_HD_dom"/>
</dbReference>
<dbReference type="NCBIfam" id="TIGR01511">
    <property type="entry name" value="ATPase-IB1_Cu"/>
    <property type="match status" value="1"/>
</dbReference>
<feature type="transmembrane region" description="Helical" evidence="10">
    <location>
        <begin position="699"/>
        <end position="718"/>
    </location>
</feature>
<feature type="transmembrane region" description="Helical" evidence="10">
    <location>
        <begin position="107"/>
        <end position="130"/>
    </location>
</feature>
<keyword evidence="9 10" id="KW-0472">Membrane</keyword>
<dbReference type="InterPro" id="IPR023299">
    <property type="entry name" value="ATPase_P-typ_cyto_dom_N"/>
</dbReference>
<dbReference type="Proteomes" id="UP000613030">
    <property type="component" value="Unassembled WGS sequence"/>
</dbReference>
<dbReference type="Gene3D" id="3.40.1110.10">
    <property type="entry name" value="Calcium-transporting ATPase, cytoplasmic domain N"/>
    <property type="match status" value="1"/>
</dbReference>
<comment type="caution">
    <text evidence="12">The sequence shown here is derived from an EMBL/GenBank/DDBJ whole genome shotgun (WGS) entry which is preliminary data.</text>
</comment>
<dbReference type="SUPFAM" id="SSF81665">
    <property type="entry name" value="Calcium ATPase, transmembrane domain M"/>
    <property type="match status" value="1"/>
</dbReference>
<dbReference type="SUPFAM" id="SSF56784">
    <property type="entry name" value="HAD-like"/>
    <property type="match status" value="1"/>
</dbReference>
<evidence type="ECO:0000256" key="3">
    <source>
        <dbReference type="ARBA" id="ARBA00022692"/>
    </source>
</evidence>
<dbReference type="NCBIfam" id="TIGR01525">
    <property type="entry name" value="ATPase-IB_hvy"/>
    <property type="match status" value="1"/>
</dbReference>
<feature type="domain" description="HMA" evidence="11">
    <location>
        <begin position="1"/>
        <end position="58"/>
    </location>
</feature>
<keyword evidence="6 10" id="KW-0067">ATP-binding</keyword>
<evidence type="ECO:0000256" key="4">
    <source>
        <dbReference type="ARBA" id="ARBA00022723"/>
    </source>
</evidence>
<evidence type="ECO:0000259" key="11">
    <source>
        <dbReference type="PROSITE" id="PS50846"/>
    </source>
</evidence>
<evidence type="ECO:0000256" key="10">
    <source>
        <dbReference type="RuleBase" id="RU362081"/>
    </source>
</evidence>
<dbReference type="InterPro" id="IPR001757">
    <property type="entry name" value="P_typ_ATPase"/>
</dbReference>
<dbReference type="InterPro" id="IPR059000">
    <property type="entry name" value="ATPase_P-type_domA"/>
</dbReference>
<dbReference type="Pfam" id="PF00122">
    <property type="entry name" value="E1-E2_ATPase"/>
    <property type="match status" value="1"/>
</dbReference>
<keyword evidence="3 10" id="KW-0812">Transmembrane</keyword>
<dbReference type="Gene3D" id="3.40.50.1000">
    <property type="entry name" value="HAD superfamily/HAD-like"/>
    <property type="match status" value="1"/>
</dbReference>
<dbReference type="InterPro" id="IPR036412">
    <property type="entry name" value="HAD-like_sf"/>
</dbReference>
<dbReference type="InterPro" id="IPR023298">
    <property type="entry name" value="ATPase_P-typ_TM_dom_sf"/>
</dbReference>
<gene>
    <name evidence="12" type="ORF">JI741_28705</name>
</gene>
<dbReference type="CDD" id="cd00371">
    <property type="entry name" value="HMA"/>
    <property type="match status" value="1"/>
</dbReference>
<dbReference type="Gene3D" id="2.70.150.10">
    <property type="entry name" value="Calcium-transporting ATPase, cytoplasmic transduction domain A"/>
    <property type="match status" value="1"/>
</dbReference>
<proteinExistence type="inferred from homology"/>
<sequence>MTCAACAVSVESILKTAPGVKNAAVNFANQSAWVEFDPTQTKPAELQKAVQSIGYDLVVDVEDPHAVQEEAQRQHYADVKFKTIGSIALALPVAIIGMFFMDMPYGTYISLLLSAPVVFYFGRSFFVNAWKQARHEKANMDTLVALSSGIAFLFSAFNTFFPEFWHARGVHPHVYFEAAAVVIAFVLLGKLLEEKAKRGTSSALKKLMGLQPKTIRILVNEVEQEVPVANVTPGMIVLVRPGERIPVDGVVRSGASFIDESTITGESLPVEKMVGGKVFAGTVNQKGSFTFSAEKVGADTVLAHIIKMVEEAQGSKAPVQALVDKIAGIFVPIVLALSLLTFAAWMIWGGEQAFTHALLTSVTVLVIACPCALGLATPTAIMVGVGKGAENNILIKDAESLERAHQVNAIVLDKTGTITEGKPTVTGLQWGTDGVNDQPKNIFYSLEAQSEHPLAEAVAARLKADGASRVSLTDFKSLTGRGVMAKVGDETFFVGNKKLLAEQGIAVDRDLEAAASQWQAEARTVVYYANTRQVLAIVAFADTIKATAAQAIQTLQQRGITVYMLTGDNEQTARAVAAQVGIEHFRAEVLPSDKATFVKSLQQQGRVVAMVGDGINDSEALAQADVSIAMGKGSDIAMDVAKMTLITSDLLYIPKALNLSTKTVRGIRQNLFWAFIYNLIGIPLAAGVLYPINGFLLDPMIAGAAMALSSVSVVGNSLRLKAAKI</sequence>
<accession>A0ABS1L0M3</accession>
<dbReference type="PANTHER" id="PTHR43520">
    <property type="entry name" value="ATP7, ISOFORM B"/>
    <property type="match status" value="1"/>
</dbReference>
<dbReference type="InterPro" id="IPR008250">
    <property type="entry name" value="ATPase_P-typ_transduc_dom_A_sf"/>
</dbReference>
<dbReference type="InterPro" id="IPR027256">
    <property type="entry name" value="P-typ_ATPase_IB"/>
</dbReference>
<dbReference type="PRINTS" id="PR00119">
    <property type="entry name" value="CATATPASE"/>
</dbReference>
<feature type="transmembrane region" description="Helical" evidence="10">
    <location>
        <begin position="354"/>
        <end position="377"/>
    </location>
</feature>
<organism evidence="12 13">
    <name type="scientific">Chryseolinea lacunae</name>
    <dbReference type="NCBI Taxonomy" id="2801331"/>
    <lineage>
        <taxon>Bacteria</taxon>
        <taxon>Pseudomonadati</taxon>
        <taxon>Bacteroidota</taxon>
        <taxon>Cytophagia</taxon>
        <taxon>Cytophagales</taxon>
        <taxon>Fulvivirgaceae</taxon>
        <taxon>Chryseolinea</taxon>
    </lineage>
</organism>
<keyword evidence="5 10" id="KW-0547">Nucleotide-binding</keyword>
<evidence type="ECO:0000256" key="1">
    <source>
        <dbReference type="ARBA" id="ARBA00004127"/>
    </source>
</evidence>
<dbReference type="NCBIfam" id="TIGR01494">
    <property type="entry name" value="ATPase_P-type"/>
    <property type="match status" value="1"/>
</dbReference>
<keyword evidence="4 10" id="KW-0479">Metal-binding</keyword>